<evidence type="ECO:0000259" key="1">
    <source>
        <dbReference type="Pfam" id="PF12902"/>
    </source>
</evidence>
<name>A0A2W2H5S3_9ACTN</name>
<comment type="caution">
    <text evidence="2">The sequence shown here is derived from an EMBL/GenBank/DDBJ whole genome shotgun (WGS) entry which is preliminary data.</text>
</comment>
<keyword evidence="3" id="KW-1185">Reference proteome</keyword>
<evidence type="ECO:0000313" key="3">
    <source>
        <dbReference type="Proteomes" id="UP000248544"/>
    </source>
</evidence>
<dbReference type="AlphaFoldDB" id="A0A2W2H5S3"/>
<feature type="domain" description="Iminophenyl-pyruvate dimer synthase" evidence="1">
    <location>
        <begin position="1"/>
        <end position="48"/>
    </location>
</feature>
<dbReference type="Proteomes" id="UP000248544">
    <property type="component" value="Unassembled WGS sequence"/>
</dbReference>
<dbReference type="InterPro" id="IPR026820">
    <property type="entry name" value="VioB/RebD_dom"/>
</dbReference>
<evidence type="ECO:0000313" key="2">
    <source>
        <dbReference type="EMBL" id="PZG56011.1"/>
    </source>
</evidence>
<proteinExistence type="predicted"/>
<protein>
    <recommendedName>
        <fullName evidence="1">Iminophenyl-pyruvate dimer synthase domain-containing protein</fullName>
    </recommendedName>
</protein>
<dbReference type="Pfam" id="PF12902">
    <property type="entry name" value="Ferritin-like"/>
    <property type="match status" value="1"/>
</dbReference>
<accession>A0A2W2H5S3</accession>
<sequence length="60" mass="6491">MYHFALAGNLLTAVGGTPSLAHADFLPVYPADELPGGIPPVGIRPLVKDQLAVARRPWWR</sequence>
<dbReference type="InterPro" id="IPR012347">
    <property type="entry name" value="Ferritin-like"/>
</dbReference>
<reference evidence="2 3" key="1">
    <citation type="submission" date="2018-01" db="EMBL/GenBank/DDBJ databases">
        <title>Draft genome sequence of Sphaerisporangium sp. 7K107.</title>
        <authorList>
            <person name="Sahin N."/>
            <person name="Saygin H."/>
            <person name="Ay H."/>
        </authorList>
    </citation>
    <scope>NUCLEOTIDE SEQUENCE [LARGE SCALE GENOMIC DNA]</scope>
    <source>
        <strain evidence="2 3">7K107</strain>
    </source>
</reference>
<dbReference type="EMBL" id="POUA01000009">
    <property type="protein sequence ID" value="PZG56011.1"/>
    <property type="molecule type" value="Genomic_DNA"/>
</dbReference>
<gene>
    <name evidence="2" type="ORF">C1I98_02210</name>
</gene>
<organism evidence="2 3">
    <name type="scientific">Spongiactinospora gelatinilytica</name>
    <dbReference type="NCBI Taxonomy" id="2666298"/>
    <lineage>
        <taxon>Bacteria</taxon>
        <taxon>Bacillati</taxon>
        <taxon>Actinomycetota</taxon>
        <taxon>Actinomycetes</taxon>
        <taxon>Streptosporangiales</taxon>
        <taxon>Streptosporangiaceae</taxon>
        <taxon>Spongiactinospora</taxon>
    </lineage>
</organism>
<dbReference type="Gene3D" id="1.20.1260.10">
    <property type="match status" value="1"/>
</dbReference>